<dbReference type="GO" id="GO:0051301">
    <property type="term" value="P:cell division"/>
    <property type="evidence" value="ECO:0007669"/>
    <property type="project" value="UniProtKB-KW"/>
</dbReference>
<dbReference type="PROSITE" id="PS00428">
    <property type="entry name" value="FTSW_RODA_SPOVE"/>
    <property type="match status" value="1"/>
</dbReference>
<dbReference type="GO" id="GO:0015648">
    <property type="term" value="F:lipid-linked peptidoglycan transporter activity"/>
    <property type="evidence" value="ECO:0007669"/>
    <property type="project" value="TreeGrafter"/>
</dbReference>
<evidence type="ECO:0000256" key="13">
    <source>
        <dbReference type="ARBA" id="ARBA00041418"/>
    </source>
</evidence>
<keyword evidence="7 17" id="KW-1133">Transmembrane helix</keyword>
<evidence type="ECO:0000256" key="17">
    <source>
        <dbReference type="SAM" id="Phobius"/>
    </source>
</evidence>
<accession>A0A1D7ZYK8</accession>
<dbReference type="RefSeq" id="WP_012391012.1">
    <property type="nucleotide sequence ID" value="NZ_AP024320.1"/>
</dbReference>
<dbReference type="GO" id="GO:0032153">
    <property type="term" value="C:cell division site"/>
    <property type="evidence" value="ECO:0007669"/>
    <property type="project" value="TreeGrafter"/>
</dbReference>
<feature type="transmembrane region" description="Helical" evidence="17">
    <location>
        <begin position="172"/>
        <end position="187"/>
    </location>
</feature>
<feature type="transmembrane region" description="Helical" evidence="17">
    <location>
        <begin position="279"/>
        <end position="300"/>
    </location>
</feature>
<dbReference type="EMBL" id="CP017151">
    <property type="protein sequence ID" value="AOR74921.1"/>
    <property type="molecule type" value="Genomic_DNA"/>
</dbReference>
<dbReference type="InterPro" id="IPR018365">
    <property type="entry name" value="Cell_cycle_FtsW-rel_CS"/>
</dbReference>
<evidence type="ECO:0000256" key="5">
    <source>
        <dbReference type="ARBA" id="ARBA00022960"/>
    </source>
</evidence>
<evidence type="ECO:0000256" key="11">
    <source>
        <dbReference type="ARBA" id="ARBA00038053"/>
    </source>
</evidence>
<feature type="transmembrane region" description="Helical" evidence="17">
    <location>
        <begin position="54"/>
        <end position="72"/>
    </location>
</feature>
<dbReference type="GO" id="GO:0008360">
    <property type="term" value="P:regulation of cell shape"/>
    <property type="evidence" value="ECO:0007669"/>
    <property type="project" value="UniProtKB-KW"/>
</dbReference>
<dbReference type="GO" id="GO:0009252">
    <property type="term" value="P:peptidoglycan biosynthetic process"/>
    <property type="evidence" value="ECO:0007669"/>
    <property type="project" value="UniProtKB-KW"/>
</dbReference>
<comment type="catalytic activity">
    <reaction evidence="15">
        <text>[GlcNAc-(1-&gt;4)-Mur2Ac(oyl-L-Ala-gamma-D-Glu-L-Lys-D-Ala-D-Ala)](n)-di-trans,octa-cis-undecaprenyl diphosphate + beta-D-GlcNAc-(1-&gt;4)-Mur2Ac(oyl-L-Ala-gamma-D-Glu-L-Lys-D-Ala-D-Ala)-di-trans,octa-cis-undecaprenyl diphosphate = [GlcNAc-(1-&gt;4)-Mur2Ac(oyl-L-Ala-gamma-D-Glu-L-Lys-D-Ala-D-Ala)](n+1)-di-trans,octa-cis-undecaprenyl diphosphate + di-trans,octa-cis-undecaprenyl diphosphate + H(+)</text>
        <dbReference type="Rhea" id="RHEA:23708"/>
        <dbReference type="Rhea" id="RHEA-COMP:9602"/>
        <dbReference type="Rhea" id="RHEA-COMP:9603"/>
        <dbReference type="ChEBI" id="CHEBI:15378"/>
        <dbReference type="ChEBI" id="CHEBI:58405"/>
        <dbReference type="ChEBI" id="CHEBI:60033"/>
        <dbReference type="ChEBI" id="CHEBI:78435"/>
        <dbReference type="EC" id="2.4.99.28"/>
    </reaction>
</comment>
<comment type="subcellular location">
    <subcellularLocation>
        <location evidence="1">Membrane</location>
        <topology evidence="1">Multi-pass membrane protein</topology>
    </subcellularLocation>
</comment>
<name>A0A1D7ZYK8_LIMFE</name>
<feature type="transmembrane region" description="Helical" evidence="17">
    <location>
        <begin position="148"/>
        <end position="166"/>
    </location>
</feature>
<feature type="transmembrane region" description="Helical" evidence="17">
    <location>
        <begin position="321"/>
        <end position="348"/>
    </location>
</feature>
<keyword evidence="3" id="KW-0808">Transferase</keyword>
<keyword evidence="8 17" id="KW-0472">Membrane</keyword>
<evidence type="ECO:0000256" key="1">
    <source>
        <dbReference type="ARBA" id="ARBA00004141"/>
    </source>
</evidence>
<dbReference type="GO" id="GO:0008955">
    <property type="term" value="F:peptidoglycan glycosyltransferase activity"/>
    <property type="evidence" value="ECO:0007669"/>
    <property type="project" value="UniProtKB-EC"/>
</dbReference>
<evidence type="ECO:0000256" key="10">
    <source>
        <dbReference type="ARBA" id="ARBA00033270"/>
    </source>
</evidence>
<proteinExistence type="inferred from homology"/>
<evidence type="ECO:0000256" key="2">
    <source>
        <dbReference type="ARBA" id="ARBA00022676"/>
    </source>
</evidence>
<dbReference type="EC" id="2.4.99.28" evidence="14"/>
<organism evidence="18 19">
    <name type="scientific">Limosilactobacillus fermentum</name>
    <name type="common">Lactobacillus fermentum</name>
    <dbReference type="NCBI Taxonomy" id="1613"/>
    <lineage>
        <taxon>Bacteria</taxon>
        <taxon>Bacillati</taxon>
        <taxon>Bacillota</taxon>
        <taxon>Bacilli</taxon>
        <taxon>Lactobacillales</taxon>
        <taxon>Lactobacillaceae</taxon>
        <taxon>Limosilactobacillus</taxon>
    </lineage>
</organism>
<dbReference type="Pfam" id="PF01098">
    <property type="entry name" value="FTSW_RODA_SPOVE"/>
    <property type="match status" value="1"/>
</dbReference>
<gene>
    <name evidence="18" type="ORF">LACFE_CDS1471</name>
</gene>
<evidence type="ECO:0000256" key="14">
    <source>
        <dbReference type="ARBA" id="ARBA00044770"/>
    </source>
</evidence>
<evidence type="ECO:0000256" key="9">
    <source>
        <dbReference type="ARBA" id="ARBA00032370"/>
    </source>
</evidence>
<keyword evidence="18" id="KW-0131">Cell cycle</keyword>
<sequence length="399" mass="43135">MKNQAKRRFSTWDPWLLVPFLSLCVLGVVMVYSASAVVRYQSESGPFSYLRKQAIFAVLGLLVFMFVSSVDIKMFRSPGLLKYFAMAMFLSLIGVKLFGASINGAQGWINIGGVFSIQPAEVCKLFLILYLASLFTDYREHPKSFSKYAYAFPMTVAAVLIVLIVIQPDLGGAAINSAIVLILFLSAKTKWKGGVTVLVSVFLGVVFGMPFVSELAVKYIHGYKAARFVGYLNPFGSTSGAGSQLVNSYYAISNGGLFGKGLGNSIQKMGYLPEPNTDFILAVIAEELGLITVILILLGLGIIVCRTIQIGARATNQYDTLICYGVATFILVEASFNIGAVCGLLPITGVTLPFISYGGSSMLVLCFALGLVFNVSRRQRARRSAQQSQVKEGVLNANA</sequence>
<evidence type="ECO:0000313" key="19">
    <source>
        <dbReference type="Proteomes" id="UP000094714"/>
    </source>
</evidence>
<dbReference type="PANTHER" id="PTHR30474:SF2">
    <property type="entry name" value="PEPTIDOGLYCAN GLYCOSYLTRANSFERASE FTSW-RELATED"/>
    <property type="match status" value="1"/>
</dbReference>
<feature type="transmembrane region" description="Helical" evidence="17">
    <location>
        <begin position="108"/>
        <end position="136"/>
    </location>
</feature>
<evidence type="ECO:0000256" key="15">
    <source>
        <dbReference type="ARBA" id="ARBA00049902"/>
    </source>
</evidence>
<feature type="transmembrane region" description="Helical" evidence="17">
    <location>
        <begin position="194"/>
        <end position="212"/>
    </location>
</feature>
<keyword evidence="6" id="KW-0573">Peptidoglycan synthesis</keyword>
<evidence type="ECO:0000256" key="7">
    <source>
        <dbReference type="ARBA" id="ARBA00022989"/>
    </source>
</evidence>
<evidence type="ECO:0000256" key="6">
    <source>
        <dbReference type="ARBA" id="ARBA00022984"/>
    </source>
</evidence>
<dbReference type="PANTHER" id="PTHR30474">
    <property type="entry name" value="CELL CYCLE PROTEIN"/>
    <property type="match status" value="1"/>
</dbReference>
<feature type="transmembrane region" description="Helical" evidence="17">
    <location>
        <begin position="354"/>
        <end position="375"/>
    </location>
</feature>
<evidence type="ECO:0000256" key="8">
    <source>
        <dbReference type="ARBA" id="ARBA00023136"/>
    </source>
</evidence>
<feature type="transmembrane region" description="Helical" evidence="17">
    <location>
        <begin position="84"/>
        <end position="102"/>
    </location>
</feature>
<dbReference type="GO" id="GO:0005886">
    <property type="term" value="C:plasma membrane"/>
    <property type="evidence" value="ECO:0007669"/>
    <property type="project" value="TreeGrafter"/>
</dbReference>
<evidence type="ECO:0000256" key="12">
    <source>
        <dbReference type="ARBA" id="ARBA00041185"/>
    </source>
</evidence>
<dbReference type="AlphaFoldDB" id="A0A1D7ZYK8"/>
<evidence type="ECO:0000256" key="16">
    <source>
        <dbReference type="ARBA" id="ARBA00049966"/>
    </source>
</evidence>
<protein>
    <recommendedName>
        <fullName evidence="12">Probable peptidoglycan glycosyltransferase FtsW</fullName>
        <ecNumber evidence="14">2.4.99.28</ecNumber>
    </recommendedName>
    <alternativeName>
        <fullName evidence="13">Cell division protein FtsW</fullName>
    </alternativeName>
    <alternativeName>
        <fullName evidence="10">Cell wall polymerase</fullName>
    </alternativeName>
    <alternativeName>
        <fullName evidence="9">Peptidoglycan polymerase</fullName>
    </alternativeName>
</protein>
<evidence type="ECO:0000313" key="18">
    <source>
        <dbReference type="EMBL" id="AOR74921.1"/>
    </source>
</evidence>
<dbReference type="Proteomes" id="UP000094714">
    <property type="component" value="Chromosome"/>
</dbReference>
<comment type="function">
    <text evidence="16">Peptidoglycan polymerase that is essential for cell division.</text>
</comment>
<reference evidence="18 19" key="1">
    <citation type="submission" date="2016-09" db="EMBL/GenBank/DDBJ databases">
        <title>Genome Sequence of the Lactobacillus fermentum strain NCC2970 (CNCM I-5068).</title>
        <authorList>
            <person name="Barretto C."/>
            <person name="Ngom-Bru C."/>
            <person name="Genevaz A."/>
            <person name="Fournier C."/>
            <person name="Moine D."/>
            <person name="Kassam M."/>
            <person name="Iltis A."/>
            <person name="Sagory-Zalkind P."/>
            <person name="Faucherand G."/>
            <person name="Descombes P."/>
            <person name="Duboux S."/>
        </authorList>
    </citation>
    <scope>NUCLEOTIDE SEQUENCE [LARGE SCALE GENOMIC DNA]</scope>
    <source>
        <strain evidence="18 19">NCC2970</strain>
    </source>
</reference>
<evidence type="ECO:0000256" key="4">
    <source>
        <dbReference type="ARBA" id="ARBA00022692"/>
    </source>
</evidence>
<keyword evidence="2" id="KW-0328">Glycosyltransferase</keyword>
<evidence type="ECO:0000256" key="3">
    <source>
        <dbReference type="ARBA" id="ARBA00022679"/>
    </source>
</evidence>
<keyword evidence="5" id="KW-0133">Cell shape</keyword>
<keyword evidence="4 17" id="KW-0812">Transmembrane</keyword>
<keyword evidence="18" id="KW-0132">Cell division</keyword>
<comment type="similarity">
    <text evidence="11">Belongs to the SEDS family. FtsW subfamily.</text>
</comment>
<feature type="transmembrane region" description="Helical" evidence="17">
    <location>
        <begin position="12"/>
        <end position="34"/>
    </location>
</feature>
<dbReference type="InterPro" id="IPR001182">
    <property type="entry name" value="FtsW/RodA"/>
</dbReference>
<dbReference type="PATRIC" id="fig|1613.112.peg.1537"/>